<evidence type="ECO:0000313" key="3">
    <source>
        <dbReference type="EMBL" id="MBS9721798.1"/>
    </source>
</evidence>
<comment type="caution">
    <text evidence="3">The sequence shown here is derived from an EMBL/GenBank/DDBJ whole genome shotgun (WGS) entry which is preliminary data.</text>
</comment>
<feature type="transmembrane region" description="Helical" evidence="2">
    <location>
        <begin position="189"/>
        <end position="210"/>
    </location>
</feature>
<proteinExistence type="predicted"/>
<feature type="region of interest" description="Disordered" evidence="1">
    <location>
        <begin position="218"/>
        <end position="259"/>
    </location>
</feature>
<feature type="region of interest" description="Disordered" evidence="1">
    <location>
        <begin position="63"/>
        <end position="183"/>
    </location>
</feature>
<evidence type="ECO:0000256" key="2">
    <source>
        <dbReference type="SAM" id="Phobius"/>
    </source>
</evidence>
<gene>
    <name evidence="3" type="ORF">JYU29_13995</name>
</gene>
<protein>
    <submittedName>
        <fullName evidence="3">Uncharacterized protein</fullName>
    </submittedName>
</protein>
<dbReference type="RefSeq" id="WP_213985415.1">
    <property type="nucleotide sequence ID" value="NZ_JAFMNX010000003.1"/>
</dbReference>
<reference evidence="3 4" key="1">
    <citation type="submission" date="2021-03" db="EMBL/GenBank/DDBJ databases">
        <title>Tianweitania aestuarii sp. nov., isolated from a tidal flat.</title>
        <authorList>
            <person name="Park S."/>
            <person name="Yoon J.-H."/>
        </authorList>
    </citation>
    <scope>NUCLEOTIDE SEQUENCE [LARGE SCALE GENOMIC DNA]</scope>
    <source>
        <strain evidence="3 4">BSSL-BM11</strain>
    </source>
</reference>
<keyword evidence="2" id="KW-1133">Transmembrane helix</keyword>
<sequence>MDTLERAIRSALEKGDFSDRAYREKVYQSAFAALERALNNPNVSEDSAQARRTGLQQTIARVEGEHLAATRPAPVPMPDEARVEPEAPRAEPRIEPGPDRRSEAPRVVEPELRAEPRYPQPTRSQTPRSQAPRSQAPHSQPPRSPAERREPVMSAEPDAPQLDEYGIDADLDETVRGETRKTRRKRRPFALLFVIITGLAVLAVAAWWVVGSGIFIPADQRDGSVPNPSPVREAEDFNPAAGSPPTNSSAPRLGAEANDPDAIPLFTPGDQDDFSTPSDAVAELTGEGANRALRIHSGQSGSAILFNVPQDVLRQLAGRRALFVVEGQAEEGETTQISISCSFGELGDCGGRRRFDLTGERGDVIFDVDLPTVEPGSDGTIAIVSDVSNSNKAVDIFSIRVSAN</sequence>
<dbReference type="Proteomes" id="UP001297272">
    <property type="component" value="Unassembled WGS sequence"/>
</dbReference>
<name>A0ABS5RXP6_9HYPH</name>
<keyword evidence="4" id="KW-1185">Reference proteome</keyword>
<feature type="compositionally biased region" description="Polar residues" evidence="1">
    <location>
        <begin position="121"/>
        <end position="138"/>
    </location>
</feature>
<keyword evidence="2" id="KW-0472">Membrane</keyword>
<accession>A0ABS5RXP6</accession>
<evidence type="ECO:0000256" key="1">
    <source>
        <dbReference type="SAM" id="MobiDB-lite"/>
    </source>
</evidence>
<feature type="compositionally biased region" description="Basic and acidic residues" evidence="1">
    <location>
        <begin position="79"/>
        <end position="116"/>
    </location>
</feature>
<organism evidence="3 4">
    <name type="scientific">Tianweitania aestuarii</name>
    <dbReference type="NCBI Taxonomy" id="2814886"/>
    <lineage>
        <taxon>Bacteria</taxon>
        <taxon>Pseudomonadati</taxon>
        <taxon>Pseudomonadota</taxon>
        <taxon>Alphaproteobacteria</taxon>
        <taxon>Hyphomicrobiales</taxon>
        <taxon>Phyllobacteriaceae</taxon>
        <taxon>Tianweitania</taxon>
    </lineage>
</organism>
<evidence type="ECO:0000313" key="4">
    <source>
        <dbReference type="Proteomes" id="UP001297272"/>
    </source>
</evidence>
<keyword evidence="2" id="KW-0812">Transmembrane</keyword>
<dbReference type="EMBL" id="JAFMNX010000003">
    <property type="protein sequence ID" value="MBS9721798.1"/>
    <property type="molecule type" value="Genomic_DNA"/>
</dbReference>